<feature type="transmembrane region" description="Helical" evidence="1">
    <location>
        <begin position="59"/>
        <end position="78"/>
    </location>
</feature>
<dbReference type="PANTHER" id="PTHR37947">
    <property type="entry name" value="BLL2462 PROTEIN"/>
    <property type="match status" value="1"/>
</dbReference>
<organism evidence="2">
    <name type="scientific">Solibacter usitatus (strain Ellin6076)</name>
    <dbReference type="NCBI Taxonomy" id="234267"/>
    <lineage>
        <taxon>Bacteria</taxon>
        <taxon>Pseudomonadati</taxon>
        <taxon>Acidobacteriota</taxon>
        <taxon>Terriglobia</taxon>
        <taxon>Bryobacterales</taxon>
        <taxon>Solibacteraceae</taxon>
        <taxon>Candidatus Solibacter</taxon>
    </lineage>
</organism>
<dbReference type="InterPro" id="IPR029062">
    <property type="entry name" value="Class_I_gatase-like"/>
</dbReference>
<keyword evidence="1" id="KW-1133">Transmembrane helix</keyword>
<proteinExistence type="predicted"/>
<reference evidence="2" key="1">
    <citation type="submission" date="2006-10" db="EMBL/GenBank/DDBJ databases">
        <title>Complete sequence of Solibacter usitatus Ellin6076.</title>
        <authorList>
            <consortium name="US DOE Joint Genome Institute"/>
            <person name="Copeland A."/>
            <person name="Lucas S."/>
            <person name="Lapidus A."/>
            <person name="Barry K."/>
            <person name="Detter J.C."/>
            <person name="Glavina del Rio T."/>
            <person name="Hammon N."/>
            <person name="Israni S."/>
            <person name="Dalin E."/>
            <person name="Tice H."/>
            <person name="Pitluck S."/>
            <person name="Thompson L.S."/>
            <person name="Brettin T."/>
            <person name="Bruce D."/>
            <person name="Han C."/>
            <person name="Tapia R."/>
            <person name="Gilna P."/>
            <person name="Schmutz J."/>
            <person name="Larimer F."/>
            <person name="Land M."/>
            <person name="Hauser L."/>
            <person name="Kyrpides N."/>
            <person name="Mikhailova N."/>
            <person name="Janssen P.H."/>
            <person name="Kuske C.R."/>
            <person name="Richardson P."/>
        </authorList>
    </citation>
    <scope>NUCLEOTIDE SEQUENCE</scope>
    <source>
        <strain evidence="2">Ellin6076</strain>
    </source>
</reference>
<dbReference type="InParanoid" id="Q01SK7"/>
<dbReference type="PANTHER" id="PTHR37947:SF1">
    <property type="entry name" value="BLL2462 PROTEIN"/>
    <property type="match status" value="1"/>
</dbReference>
<dbReference type="Gene3D" id="3.40.50.880">
    <property type="match status" value="1"/>
</dbReference>
<feature type="transmembrane region" description="Helical" evidence="1">
    <location>
        <begin position="27"/>
        <end position="47"/>
    </location>
</feature>
<dbReference type="STRING" id="234267.Acid_6438"/>
<dbReference type="EMBL" id="CP000473">
    <property type="protein sequence ID" value="ABJ87363.1"/>
    <property type="molecule type" value="Genomic_DNA"/>
</dbReference>
<dbReference type="eggNOG" id="COG2304">
    <property type="taxonomic scope" value="Bacteria"/>
</dbReference>
<accession>Q01SK7</accession>
<gene>
    <name evidence="2" type="ordered locus">Acid_6438</name>
</gene>
<dbReference type="Gene3D" id="3.40.50.410">
    <property type="entry name" value="von Willebrand factor, type A domain"/>
    <property type="match status" value="1"/>
</dbReference>
<dbReference type="InterPro" id="IPR036465">
    <property type="entry name" value="vWFA_dom_sf"/>
</dbReference>
<protein>
    <submittedName>
        <fullName evidence="2">Uncharacterized protein</fullName>
    </submittedName>
</protein>
<name>Q01SK7_SOLUE</name>
<dbReference type="SUPFAM" id="SSF53300">
    <property type="entry name" value="vWA-like"/>
    <property type="match status" value="1"/>
</dbReference>
<dbReference type="AlphaFoldDB" id="Q01SK7"/>
<evidence type="ECO:0000313" key="2">
    <source>
        <dbReference type="EMBL" id="ABJ87363.1"/>
    </source>
</evidence>
<dbReference type="SUPFAM" id="SSF52317">
    <property type="entry name" value="Class I glutamine amidotransferase-like"/>
    <property type="match status" value="1"/>
</dbReference>
<dbReference type="eggNOG" id="COG1572">
    <property type="taxonomic scope" value="Bacteria"/>
</dbReference>
<dbReference type="KEGG" id="sus:Acid_6438"/>
<dbReference type="CDD" id="cd00198">
    <property type="entry name" value="vWFA"/>
    <property type="match status" value="1"/>
</dbReference>
<keyword evidence="1" id="KW-0472">Membrane</keyword>
<keyword evidence="1" id="KW-0812">Transmembrane</keyword>
<sequence precursor="true">MDFMFEFLFKYPANIFHKGQFVLLTPWPVWVLAFAILIAAGALFWHVRRNHGMLSGARPIAIWLLESGLIALILFLLWHPALSIATLKPQQNVVAVLVDDSRSMAINDNSGTREAAAQAALNSGLLKGLTDKFQVRLYKFGKDPERIQKADQLTAAAPATRIGDTLERVLAESSSLPLGAIVLLSDGADNAGGIDLATIAAIRRQRIPIHTVGFGKEHPDRDIEITDAVTPARALPDSKLTATVTLQSWGLSGSKAKLNVKESGKVLTSQEIVLKDSGQLQSETLVFNGGQAGPKTFEISVDPVQGEENQLNNKITRVVNVEKRRPRILYIQGEPVWEFKFIRRAIDDYPDIGIDLPTMLRTTQNKIYRQGGSSPKELEDGFPTKPEELFAYQGLIIGGVEASYFTPAQQQAIKDFVDRRGGGVLFIAGRASLSDGGWQNSPMADLIPVKLPDSRGTFHRDFSSVTLTPQGAQSILCRLDENPARNLERWKKIPQIANYQDVGDPKPGATTLLQVTTPAKRVQPLLVTENFGRGRTVLFATEGSWRWKMWLDHADKTHPTFWQQMFRQLVADSPGQVLASTPKSVLSDDTKVPIRVEVRDKQYKPVTNAKVQARFLEPDGTSATMELNPVPMEEGIYGGEWTAEKPGSYVVDILAGHDQEETGHDLLTFRREDGVAENFHTSQNKELLQKLSEQTGGRYYKGSEASKLSNEISYSEAGITTRETRDLWDMPVVFLLALGIRASEWLLRRKWGVV</sequence>
<dbReference type="eggNOG" id="COG5426">
    <property type="taxonomic scope" value="Bacteria"/>
</dbReference>
<evidence type="ECO:0000256" key="1">
    <source>
        <dbReference type="SAM" id="Phobius"/>
    </source>
</evidence>
<dbReference type="HOGENOM" id="CLU_013447_1_0_0"/>